<evidence type="ECO:0000256" key="6">
    <source>
        <dbReference type="ARBA" id="ARBA00023136"/>
    </source>
</evidence>
<dbReference type="InterPro" id="IPR001193">
    <property type="entry name" value="MBTPS2"/>
</dbReference>
<dbReference type="GO" id="GO:0031293">
    <property type="term" value="P:membrane protein intracellular domain proteolysis"/>
    <property type="evidence" value="ECO:0007669"/>
    <property type="project" value="TreeGrafter"/>
</dbReference>
<protein>
    <submittedName>
        <fullName evidence="10">HlyD family efflux transporter periplasmic adaptor subunit</fullName>
    </submittedName>
</protein>
<sequence length="710" mass="78768">MQTAATLPPAGGTALAQPQPLPPLRDELKIHPAGNNRDGSPAWHLADPVRNLYFRLGWLELEMLRRWPLGAPQAIADSISQETTMTVDEQDVLQFLGFLQQQQLLRRGAFKARGSLWRRILHGYLFIRLPLVRPEKALRRMLPWVEWLFSAPFLLLTAVAALAGVVLAARQWDNVEAALHGALSWNGALAFAVALILSKCWHELGHAFMATRYGVRVGHMGVALLVMWPMAYTDTGESWKLSQSRHRLSIASAGIMAELMLAAWATLFWSFAPEGNVKGALFFLATTAWVLTVAVNASPFMRFDGYFILSDTLDYPGLHERAGNWAKRWLRWHLLGLEDPIPDNVSPAFARFLTLFAFATWVYRLLLFVGIALVVYNAFFKALGLVLFFIEIVTFVVQPMFRELKIWRARRREIAPARLLRLVAVALALGLSVFLPWSGQVSLHGVMEAGVAQPVYTPYAAQLDKVLVQEGQQVKAGQKLFELVAPVPADEQDKALALSQAWQTSARGAMALDKNGAAKQVVADQMARQYAIQQRASAVELQRLQLVALEDGVVHDVEQTLRPGSWVSPGTRIASVIDTHRWRVKALVSETDLARLRDGATARVYQQGRWQPLAGAVVTIDHDAIRRLPNLMLAQSHGGPVALNPVAPANELRPAAVWYRVVIEGISAAPVSKEQLVRVDVASDRQSLAHSWVNSVMLMLIQQTGFGKEG</sequence>
<feature type="transmembrane region" description="Helical" evidence="8">
    <location>
        <begin position="352"/>
        <end position="373"/>
    </location>
</feature>
<evidence type="ECO:0000256" key="3">
    <source>
        <dbReference type="ARBA" id="ARBA00007931"/>
    </source>
</evidence>
<dbReference type="AlphaFoldDB" id="A0A5T4A8D6"/>
<evidence type="ECO:0000256" key="7">
    <source>
        <dbReference type="SAM" id="MobiDB-lite"/>
    </source>
</evidence>
<feature type="transmembrane region" description="Helical" evidence="8">
    <location>
        <begin position="217"/>
        <end position="236"/>
    </location>
</feature>
<feature type="region of interest" description="Disordered" evidence="7">
    <location>
        <begin position="1"/>
        <end position="40"/>
    </location>
</feature>
<evidence type="ECO:0000313" key="10">
    <source>
        <dbReference type="EMBL" id="EBF7617059.1"/>
    </source>
</evidence>
<comment type="caution">
    <text evidence="10">The sequence shown here is derived from an EMBL/GenBank/DDBJ whole genome shotgun (WGS) entry which is preliminary data.</text>
</comment>
<dbReference type="PANTHER" id="PTHR13325">
    <property type="entry name" value="PROTEASE M50 MEMBRANE-BOUND TRANSCRIPTION FACTOR SITE 2 PROTEASE"/>
    <property type="match status" value="1"/>
</dbReference>
<feature type="domain" description="Peptidase M50" evidence="9">
    <location>
        <begin position="190"/>
        <end position="289"/>
    </location>
</feature>
<dbReference type="GO" id="GO:0012505">
    <property type="term" value="C:endomembrane system"/>
    <property type="evidence" value="ECO:0007669"/>
    <property type="project" value="UniProtKB-SubCell"/>
</dbReference>
<dbReference type="Gene3D" id="2.40.50.100">
    <property type="match status" value="1"/>
</dbReference>
<dbReference type="Pfam" id="PF02163">
    <property type="entry name" value="Peptidase_M50"/>
    <property type="match status" value="1"/>
</dbReference>
<dbReference type="PANTHER" id="PTHR13325:SF3">
    <property type="entry name" value="MEMBRANE-BOUND TRANSCRIPTION FACTOR SITE-2 PROTEASE"/>
    <property type="match status" value="1"/>
</dbReference>
<reference evidence="10" key="1">
    <citation type="submission" date="2019-05" db="EMBL/GenBank/DDBJ databases">
        <authorList>
            <person name="Ashton P.M."/>
            <person name="Dallman T."/>
            <person name="Nair S."/>
            <person name="De Pinna E."/>
            <person name="Peters T."/>
            <person name="Grant K."/>
        </authorList>
    </citation>
    <scope>NUCLEOTIDE SEQUENCE</scope>
    <source>
        <strain evidence="10">240168</strain>
    </source>
</reference>
<evidence type="ECO:0000256" key="5">
    <source>
        <dbReference type="ARBA" id="ARBA00022989"/>
    </source>
</evidence>
<evidence type="ECO:0000256" key="1">
    <source>
        <dbReference type="ARBA" id="ARBA00001947"/>
    </source>
</evidence>
<comment type="subcellular location">
    <subcellularLocation>
        <location evidence="2">Endomembrane system</location>
        <topology evidence="2">Multi-pass membrane protein</topology>
    </subcellularLocation>
</comment>
<feature type="transmembrane region" description="Helical" evidence="8">
    <location>
        <begin position="277"/>
        <end position="297"/>
    </location>
</feature>
<feature type="compositionally biased region" description="Low complexity" evidence="7">
    <location>
        <begin position="1"/>
        <end position="18"/>
    </location>
</feature>
<feature type="transmembrane region" description="Helical" evidence="8">
    <location>
        <begin position="144"/>
        <end position="167"/>
    </location>
</feature>
<keyword evidence="4 8" id="KW-0812">Transmembrane</keyword>
<dbReference type="EMBL" id="AAFGSL010000049">
    <property type="protein sequence ID" value="EBF7617059.1"/>
    <property type="molecule type" value="Genomic_DNA"/>
</dbReference>
<evidence type="ECO:0000256" key="4">
    <source>
        <dbReference type="ARBA" id="ARBA00022692"/>
    </source>
</evidence>
<comment type="cofactor">
    <cofactor evidence="1">
        <name>Zn(2+)</name>
        <dbReference type="ChEBI" id="CHEBI:29105"/>
    </cofactor>
</comment>
<comment type="similarity">
    <text evidence="3">Belongs to the peptidase M50B family.</text>
</comment>
<evidence type="ECO:0000259" key="9">
    <source>
        <dbReference type="Pfam" id="PF02163"/>
    </source>
</evidence>
<keyword evidence="5 8" id="KW-1133">Transmembrane helix</keyword>
<dbReference type="SUPFAM" id="SSF111369">
    <property type="entry name" value="HlyD-like secretion proteins"/>
    <property type="match status" value="1"/>
</dbReference>
<proteinExistence type="inferred from homology"/>
<organism evidence="10">
    <name type="scientific">Salmonella enterica subsp. enterica serovar Agona</name>
    <dbReference type="NCBI Taxonomy" id="58095"/>
    <lineage>
        <taxon>Bacteria</taxon>
        <taxon>Pseudomonadati</taxon>
        <taxon>Pseudomonadota</taxon>
        <taxon>Gammaproteobacteria</taxon>
        <taxon>Enterobacterales</taxon>
        <taxon>Enterobacteriaceae</taxon>
        <taxon>Salmonella</taxon>
    </lineage>
</organism>
<feature type="transmembrane region" description="Helical" evidence="8">
    <location>
        <begin position="379"/>
        <end position="398"/>
    </location>
</feature>
<gene>
    <name evidence="10" type="ORF">DEM85_24550</name>
</gene>
<evidence type="ECO:0000256" key="2">
    <source>
        <dbReference type="ARBA" id="ARBA00004127"/>
    </source>
</evidence>
<accession>A0A5T4A8D6</accession>
<feature type="transmembrane region" description="Helical" evidence="8">
    <location>
        <begin position="248"/>
        <end position="271"/>
    </location>
</feature>
<evidence type="ECO:0000256" key="8">
    <source>
        <dbReference type="SAM" id="Phobius"/>
    </source>
</evidence>
<dbReference type="GO" id="GO:0016020">
    <property type="term" value="C:membrane"/>
    <property type="evidence" value="ECO:0007669"/>
    <property type="project" value="InterPro"/>
</dbReference>
<dbReference type="InterPro" id="IPR008915">
    <property type="entry name" value="Peptidase_M50"/>
</dbReference>
<name>A0A5T4A8D6_SALET</name>
<keyword evidence="6 8" id="KW-0472">Membrane</keyword>
<feature type="transmembrane region" description="Helical" evidence="8">
    <location>
        <begin position="179"/>
        <end position="197"/>
    </location>
</feature>
<dbReference type="GO" id="GO:0005737">
    <property type="term" value="C:cytoplasm"/>
    <property type="evidence" value="ECO:0007669"/>
    <property type="project" value="TreeGrafter"/>
</dbReference>
<dbReference type="GO" id="GO:0004222">
    <property type="term" value="F:metalloendopeptidase activity"/>
    <property type="evidence" value="ECO:0007669"/>
    <property type="project" value="InterPro"/>
</dbReference>